<dbReference type="InterPro" id="IPR036412">
    <property type="entry name" value="HAD-like_sf"/>
</dbReference>
<feature type="transmembrane region" description="Helical" evidence="8">
    <location>
        <begin position="720"/>
        <end position="742"/>
    </location>
</feature>
<dbReference type="SUPFAM" id="SSF81665">
    <property type="entry name" value="Calcium ATPase, transmembrane domain M"/>
    <property type="match status" value="1"/>
</dbReference>
<dbReference type="InterPro" id="IPR023299">
    <property type="entry name" value="ATPase_P-typ_cyto_dom_N"/>
</dbReference>
<dbReference type="SFLD" id="SFLDF00027">
    <property type="entry name" value="p-type_atpase"/>
    <property type="match status" value="1"/>
</dbReference>
<keyword evidence="5" id="KW-1278">Translocase</keyword>
<dbReference type="SUPFAM" id="SSF56784">
    <property type="entry name" value="HAD-like"/>
    <property type="match status" value="1"/>
</dbReference>
<evidence type="ECO:0000256" key="3">
    <source>
        <dbReference type="ARBA" id="ARBA00022741"/>
    </source>
</evidence>
<dbReference type="NCBIfam" id="TIGR01494">
    <property type="entry name" value="ATPase_P-type"/>
    <property type="match status" value="2"/>
</dbReference>
<feature type="transmembrane region" description="Helical" evidence="8">
    <location>
        <begin position="770"/>
        <end position="790"/>
    </location>
</feature>
<keyword evidence="11" id="KW-1185">Reference proteome</keyword>
<evidence type="ECO:0000256" key="2">
    <source>
        <dbReference type="ARBA" id="ARBA00022692"/>
    </source>
</evidence>
<evidence type="ECO:0000256" key="4">
    <source>
        <dbReference type="ARBA" id="ARBA00022840"/>
    </source>
</evidence>
<name>A0ABT1T8Z2_9SPHI</name>
<dbReference type="SMART" id="SM00831">
    <property type="entry name" value="Cation_ATPase_N"/>
    <property type="match status" value="1"/>
</dbReference>
<dbReference type="Gene3D" id="2.70.150.10">
    <property type="entry name" value="Calcium-transporting ATPase, cytoplasmic transduction domain A"/>
    <property type="match status" value="1"/>
</dbReference>
<dbReference type="InterPro" id="IPR008250">
    <property type="entry name" value="ATPase_P-typ_transduc_dom_A_sf"/>
</dbReference>
<evidence type="ECO:0000256" key="6">
    <source>
        <dbReference type="ARBA" id="ARBA00022989"/>
    </source>
</evidence>
<keyword evidence="2 8" id="KW-0812">Transmembrane</keyword>
<dbReference type="PRINTS" id="PR00121">
    <property type="entry name" value="NAKATPASE"/>
</dbReference>
<evidence type="ECO:0000256" key="1">
    <source>
        <dbReference type="ARBA" id="ARBA00004141"/>
    </source>
</evidence>
<dbReference type="Gene3D" id="1.20.1110.10">
    <property type="entry name" value="Calcium-transporting ATPase, transmembrane domain"/>
    <property type="match status" value="1"/>
</dbReference>
<dbReference type="InterPro" id="IPR001757">
    <property type="entry name" value="P_typ_ATPase"/>
</dbReference>
<feature type="domain" description="Cation-transporting P-type ATPase N-terminal" evidence="9">
    <location>
        <begin position="10"/>
        <end position="84"/>
    </location>
</feature>
<dbReference type="PRINTS" id="PR00119">
    <property type="entry name" value="CATATPASE"/>
</dbReference>
<feature type="transmembrane region" description="Helical" evidence="8">
    <location>
        <begin position="802"/>
        <end position="820"/>
    </location>
</feature>
<keyword evidence="7 8" id="KW-0472">Membrane</keyword>
<dbReference type="Pfam" id="PF00689">
    <property type="entry name" value="Cation_ATPase_C"/>
    <property type="match status" value="1"/>
</dbReference>
<evidence type="ECO:0000259" key="9">
    <source>
        <dbReference type="SMART" id="SM00831"/>
    </source>
</evidence>
<dbReference type="Gene3D" id="3.40.50.1000">
    <property type="entry name" value="HAD superfamily/HAD-like"/>
    <property type="match status" value="1"/>
</dbReference>
<evidence type="ECO:0000313" key="10">
    <source>
        <dbReference type="EMBL" id="MCQ6961068.1"/>
    </source>
</evidence>
<dbReference type="Pfam" id="PF00122">
    <property type="entry name" value="E1-E2_ATPase"/>
    <property type="match status" value="1"/>
</dbReference>
<accession>A0ABT1T8Z2</accession>
<dbReference type="SUPFAM" id="SSF81653">
    <property type="entry name" value="Calcium ATPase, transduction domain A"/>
    <property type="match status" value="1"/>
</dbReference>
<dbReference type="InterPro" id="IPR023214">
    <property type="entry name" value="HAD_sf"/>
</dbReference>
<feature type="transmembrane region" description="Helical" evidence="8">
    <location>
        <begin position="840"/>
        <end position="859"/>
    </location>
</feature>
<gene>
    <name evidence="10" type="ORF">NPE20_24045</name>
</gene>
<dbReference type="InterPro" id="IPR006068">
    <property type="entry name" value="ATPase_P-typ_cation-transptr_C"/>
</dbReference>
<dbReference type="Pfam" id="PF13246">
    <property type="entry name" value="Cation_ATPase"/>
    <property type="match status" value="1"/>
</dbReference>
<dbReference type="SUPFAM" id="SSF81660">
    <property type="entry name" value="Metal cation-transporting ATPase, ATP-binding domain N"/>
    <property type="match status" value="1"/>
</dbReference>
<feature type="transmembrane region" description="Helical" evidence="8">
    <location>
        <begin position="871"/>
        <end position="892"/>
    </location>
</feature>
<dbReference type="InterPro" id="IPR059000">
    <property type="entry name" value="ATPase_P-type_domA"/>
</dbReference>
<feature type="transmembrane region" description="Helical" evidence="8">
    <location>
        <begin position="693"/>
        <end position="714"/>
    </location>
</feature>
<dbReference type="PANTHER" id="PTHR42861">
    <property type="entry name" value="CALCIUM-TRANSPORTING ATPASE"/>
    <property type="match status" value="1"/>
</dbReference>
<proteinExistence type="predicted"/>
<reference evidence="10 11" key="1">
    <citation type="submission" date="2022-07" db="EMBL/GenBank/DDBJ databases">
        <title>Mucilaginibacter sp. JC4.</title>
        <authorList>
            <person name="Le V."/>
            <person name="Ko S.-R."/>
            <person name="Ahn C.-Y."/>
            <person name="Oh H.-M."/>
        </authorList>
    </citation>
    <scope>NUCLEOTIDE SEQUENCE [LARGE SCALE GENOMIC DNA]</scope>
    <source>
        <strain evidence="10 11">JC4</strain>
    </source>
</reference>
<dbReference type="Pfam" id="PF00690">
    <property type="entry name" value="Cation_ATPase_N"/>
    <property type="match status" value="1"/>
</dbReference>
<comment type="caution">
    <text evidence="10">The sequence shown here is derived from an EMBL/GenBank/DDBJ whole genome shotgun (WGS) entry which is preliminary data.</text>
</comment>
<evidence type="ECO:0000256" key="5">
    <source>
        <dbReference type="ARBA" id="ARBA00022967"/>
    </source>
</evidence>
<feature type="transmembrane region" description="Helical" evidence="8">
    <location>
        <begin position="251"/>
        <end position="270"/>
    </location>
</feature>
<dbReference type="EMBL" id="JANHOH010000011">
    <property type="protein sequence ID" value="MCQ6961068.1"/>
    <property type="molecule type" value="Genomic_DNA"/>
</dbReference>
<dbReference type="Proteomes" id="UP001204376">
    <property type="component" value="Unassembled WGS sequence"/>
</dbReference>
<evidence type="ECO:0000313" key="11">
    <source>
        <dbReference type="Proteomes" id="UP001204376"/>
    </source>
</evidence>
<protein>
    <submittedName>
        <fullName evidence="10">Cation-translocating P-type ATPase</fullName>
    </submittedName>
</protein>
<evidence type="ECO:0000256" key="8">
    <source>
        <dbReference type="SAM" id="Phobius"/>
    </source>
</evidence>
<dbReference type="InterPro" id="IPR004014">
    <property type="entry name" value="ATPase_P-typ_cation-transptr_N"/>
</dbReference>
<keyword evidence="6 8" id="KW-1133">Transmembrane helix</keyword>
<dbReference type="SFLD" id="SFLDS00003">
    <property type="entry name" value="Haloacid_Dehalogenase"/>
    <property type="match status" value="1"/>
</dbReference>
<feature type="transmembrane region" description="Helical" evidence="8">
    <location>
        <begin position="282"/>
        <end position="302"/>
    </location>
</feature>
<feature type="transmembrane region" description="Helical" evidence="8">
    <location>
        <begin position="57"/>
        <end position="82"/>
    </location>
</feature>
<dbReference type="RefSeq" id="WP_256541235.1">
    <property type="nucleotide sequence ID" value="NZ_JANHOH010000011.1"/>
</dbReference>
<keyword evidence="4" id="KW-0067">ATP-binding</keyword>
<dbReference type="InterPro" id="IPR023298">
    <property type="entry name" value="ATPase_P-typ_TM_dom_sf"/>
</dbReference>
<dbReference type="InterPro" id="IPR044492">
    <property type="entry name" value="P_typ_ATPase_HD_dom"/>
</dbReference>
<evidence type="ECO:0000256" key="7">
    <source>
        <dbReference type="ARBA" id="ARBA00023136"/>
    </source>
</evidence>
<keyword evidence="3" id="KW-0547">Nucleotide-binding</keyword>
<organism evidence="10 11">
    <name type="scientific">Mucilaginibacter aquariorum</name>
    <dbReference type="NCBI Taxonomy" id="2967225"/>
    <lineage>
        <taxon>Bacteria</taxon>
        <taxon>Pseudomonadati</taxon>
        <taxon>Bacteroidota</taxon>
        <taxon>Sphingobacteriia</taxon>
        <taxon>Sphingobacteriales</taxon>
        <taxon>Sphingobacteriaceae</taxon>
        <taxon>Mucilaginibacter</taxon>
    </lineage>
</organism>
<dbReference type="InterPro" id="IPR018303">
    <property type="entry name" value="ATPase_P-typ_P_site"/>
</dbReference>
<dbReference type="SFLD" id="SFLDG00002">
    <property type="entry name" value="C1.7:_P-type_atpase_like"/>
    <property type="match status" value="1"/>
</dbReference>
<comment type="subcellular location">
    <subcellularLocation>
        <location evidence="1">Membrane</location>
        <topology evidence="1">Multi-pass membrane protein</topology>
    </subcellularLocation>
</comment>
<dbReference type="Gene3D" id="3.40.1110.10">
    <property type="entry name" value="Calcium-transporting ATPase, cytoplasmic domain N"/>
    <property type="match status" value="1"/>
</dbReference>
<dbReference type="PROSITE" id="PS00154">
    <property type="entry name" value="ATPASE_E1_E2"/>
    <property type="match status" value="1"/>
</dbReference>
<feature type="transmembrane region" description="Helical" evidence="8">
    <location>
        <begin position="88"/>
        <end position="109"/>
    </location>
</feature>
<sequence>MNAIHYPLREAYSLTKDSIKDQLKADLVNGLTGEEVADRRQAFGENIIAQKKKKNPILIFLMQFASPMVYMLIVAAVLSFFFKEWLDGIAILVVIVINAVIGFLMEYQAERSMDALKRMTQVSAKVIRENNLVEIPAAEIVPGDILFLEAGDIIPADSRIFNSSQFQADESALTGESMPVEKRDDMVPGGTPLAERLNMVYKGTFVTGGNAKAIVTGTGMNSELGSIALMVQDADQTVTPLEKKLEDFSRTLIKITVGLVVVIFLAGILYGDAVIKMLETSIALAVAAIPEGLPIVATLALAQGMLNMARHNVIVKKLEAVETLGGTNVICTDKTGTLTQNKIEVSTVVTSEGRLEFKPNPAAQEISFLVGKPISESDGFKIIKKISVLCNTAKLALKNNLLEELGDPLETGLLKFAYSGGVDIESFRAKFPKIREEPFSSETRVMSTLHESDGRYFLAAKGAAEELLGRCTFTRDNGKLIALDETTKKNWITNAEICAASGLRIIAAAYREADEAISNLKGDLVFAGLIGMLDPPREEVFAAVRECKSAGIRVVMITGDHPATARNIALKLGILDSENDLVINGKEMNDFEDLSLKEKQHWSASKIFARVSPKQKLDLVSLLQEDKFVVGMTGDGVNDAPALKKADIGIAMGLRGTQVAQEVADMVLKDDSFSSIVLAIKQGRIIYENIRKFVVFLLSCNISELLIIAGSSILNLHFGLFPLQILYINIVTDVLPALALGVTKGSDSIMNQLPRDSNEAIIDRKRWKSISVYSLVITLCTLGAVLFTHIFEHKSETWNPELCNNILFITLILCQLWHVFNMSTENNKAFFKTDVFRNKYVWYATVICLAITLGAYLIPPVTKALSLYSPSLQDFAIMFAFSLLSLFINQVLKRLKVIF</sequence>